<dbReference type="GO" id="GO:0010467">
    <property type="term" value="P:gene expression"/>
    <property type="evidence" value="ECO:0007669"/>
    <property type="project" value="Ensembl"/>
</dbReference>
<evidence type="ECO:0000256" key="2">
    <source>
        <dbReference type="ARBA" id="ARBA00023242"/>
    </source>
</evidence>
<sequence>MDSDSDNVSDDGDEVLSEYFGSDVIPDTSSDGALTLDSELEDSDDNLEEQPLHDIEDEHGEDNGVNGDNEGEAEDDNEDGEENRPPENFKRPNPSSIDFSQLNKRGRPSGPEDFVHLEELLERTDKRISHIYETVSRMQEFCEKSQKEKCTEQATQSQDNPEEIVPEPVAEANPEKLASDIDIVPNDEVAQRNDNAVPSSEQPAVEAPITVFQPIEPILVGNNALIMSNPTFEENHEENNNFNPPVFDLPVIPEAVLGNNAETVNYPPAMGNVNGQQNSSIMPAPDSEIKEVVLVEMPKKTEVIVDGNKQTVYYPALLGNVVPPDPETIASSRSSDEVEKLTLVEMPVHPENIVDDNPETLNNPIMPGNDGDQEPDAASFVSAEIGEFETTLLISNFPCILEGYLGDPRRNIRLPDFHLVTAKTRTTPSNAACYLANLIFSEEIPLLRSFFDHASCIMFMNHNKMSAIREYLSTVFPNCDLSEQGKAWEDCLSAIRFMINNLYSEAEIPMHRNFSVPISTDWNIRSDYESQVPSQCFQEVRETVIREIGNFGQTASANPEGTDNAAIMPDELVYLGDPSRNIQIPYSVLKIAKARLLPYMSAKYIILHLFPEEILIRSNVYGNLECGLFALDPNRIEALREFLQDNYPQCDLEETGYYWKLCVIAISSCLQILRQGPRNVLD</sequence>
<dbReference type="GO" id="GO:0097680">
    <property type="term" value="P:double-strand break repair via classical nonhomologous end joining"/>
    <property type="evidence" value="ECO:0007669"/>
    <property type="project" value="Ensembl"/>
</dbReference>
<evidence type="ECO:0000259" key="4">
    <source>
        <dbReference type="PROSITE" id="PS51457"/>
    </source>
</evidence>
<reference evidence="5" key="2">
    <citation type="submission" date="2025-09" db="UniProtKB">
        <authorList>
            <consortium name="Ensembl"/>
        </authorList>
    </citation>
    <scope>IDENTIFICATION</scope>
</reference>
<keyword evidence="2" id="KW-0539">Nucleus</keyword>
<dbReference type="Pfam" id="PF10523">
    <property type="entry name" value="BEN"/>
    <property type="match status" value="1"/>
</dbReference>
<feature type="region of interest" description="Disordered" evidence="3">
    <location>
        <begin position="1"/>
        <end position="113"/>
    </location>
</feature>
<proteinExistence type="predicted"/>
<dbReference type="GO" id="GO:0003677">
    <property type="term" value="F:DNA binding"/>
    <property type="evidence" value="ECO:0007669"/>
    <property type="project" value="InterPro"/>
</dbReference>
<dbReference type="Proteomes" id="UP000694386">
    <property type="component" value="Unplaced"/>
</dbReference>
<accession>A0A8C2LZW9</accession>
<dbReference type="PROSITE" id="PS51457">
    <property type="entry name" value="BEN"/>
    <property type="match status" value="1"/>
</dbReference>
<dbReference type="SMART" id="SM01025">
    <property type="entry name" value="BEN"/>
    <property type="match status" value="2"/>
</dbReference>
<evidence type="ECO:0000256" key="1">
    <source>
        <dbReference type="ARBA" id="ARBA00004123"/>
    </source>
</evidence>
<feature type="domain" description="BEN" evidence="4">
    <location>
        <begin position="579"/>
        <end position="682"/>
    </location>
</feature>
<evidence type="ECO:0000256" key="3">
    <source>
        <dbReference type="SAM" id="MobiDB-lite"/>
    </source>
</evidence>
<feature type="compositionally biased region" description="Acidic residues" evidence="3">
    <location>
        <begin position="1"/>
        <end position="16"/>
    </location>
</feature>
<dbReference type="GO" id="GO:0005634">
    <property type="term" value="C:nucleus"/>
    <property type="evidence" value="ECO:0007669"/>
    <property type="project" value="UniProtKB-SubCell"/>
</dbReference>
<reference evidence="5" key="1">
    <citation type="submission" date="2025-08" db="UniProtKB">
        <authorList>
            <consortium name="Ensembl"/>
        </authorList>
    </citation>
    <scope>IDENTIFICATION</scope>
</reference>
<comment type="subcellular location">
    <subcellularLocation>
        <location evidence="1">Nucleus</location>
    </subcellularLocation>
</comment>
<dbReference type="Ensembl" id="ENSCGRT00001015044.1">
    <property type="protein sequence ID" value="ENSCGRP00001010818.1"/>
    <property type="gene ID" value="ENSCGRG00001012613.1"/>
</dbReference>
<dbReference type="InterPro" id="IPR018379">
    <property type="entry name" value="BEN_domain"/>
</dbReference>
<dbReference type="PANTHER" id="PTHR47305">
    <property type="entry name" value="BEN DOMAIN-CONTAINING PROTEIN 2"/>
    <property type="match status" value="1"/>
</dbReference>
<dbReference type="GO" id="GO:0000785">
    <property type="term" value="C:chromatin"/>
    <property type="evidence" value="ECO:0007669"/>
    <property type="project" value="Ensembl"/>
</dbReference>
<dbReference type="GO" id="GO:0007129">
    <property type="term" value="P:homologous chromosome pairing at meiosis"/>
    <property type="evidence" value="ECO:0007669"/>
    <property type="project" value="Ensembl"/>
</dbReference>
<dbReference type="AlphaFoldDB" id="A0A8C2LZW9"/>
<dbReference type="PANTHER" id="PTHR47305:SF3">
    <property type="entry name" value="BEN DOMAIN-CONTAINING PROTEIN 2"/>
    <property type="match status" value="1"/>
</dbReference>
<protein>
    <submittedName>
        <fullName evidence="5">BEN domain containing 2</fullName>
    </submittedName>
</protein>
<feature type="compositionally biased region" description="Acidic residues" evidence="3">
    <location>
        <begin position="69"/>
        <end position="81"/>
    </location>
</feature>
<evidence type="ECO:0000313" key="5">
    <source>
        <dbReference type="Ensembl" id="ENSCGRP00001010818.1"/>
    </source>
</evidence>
<organism evidence="5 6">
    <name type="scientific">Cricetulus griseus</name>
    <name type="common">Chinese hamster</name>
    <name type="synonym">Cricetulus barabensis griseus</name>
    <dbReference type="NCBI Taxonomy" id="10029"/>
    <lineage>
        <taxon>Eukaryota</taxon>
        <taxon>Metazoa</taxon>
        <taxon>Chordata</taxon>
        <taxon>Craniata</taxon>
        <taxon>Vertebrata</taxon>
        <taxon>Euteleostomi</taxon>
        <taxon>Mammalia</taxon>
        <taxon>Eutheria</taxon>
        <taxon>Euarchontoglires</taxon>
        <taxon>Glires</taxon>
        <taxon>Rodentia</taxon>
        <taxon>Myomorpha</taxon>
        <taxon>Muroidea</taxon>
        <taxon>Cricetidae</taxon>
        <taxon>Cricetinae</taxon>
        <taxon>Cricetulus</taxon>
    </lineage>
</organism>
<feature type="compositionally biased region" description="Polar residues" evidence="3">
    <location>
        <begin position="93"/>
        <end position="103"/>
    </location>
</feature>
<dbReference type="GO" id="GO:0006325">
    <property type="term" value="P:chromatin organization"/>
    <property type="evidence" value="ECO:0007669"/>
    <property type="project" value="Ensembl"/>
</dbReference>
<name>A0A8C2LZW9_CRIGR</name>
<evidence type="ECO:0000313" key="6">
    <source>
        <dbReference type="Proteomes" id="UP000694386"/>
    </source>
</evidence>
<feature type="compositionally biased region" description="Acidic residues" evidence="3">
    <location>
        <begin position="38"/>
        <end position="48"/>
    </location>
</feature>